<name>A0ABQ7TLK5_PHRPL</name>
<protein>
    <submittedName>
        <fullName evidence="2">Uncharacterized protein</fullName>
    </submittedName>
</protein>
<evidence type="ECO:0000313" key="3">
    <source>
        <dbReference type="Proteomes" id="UP000826234"/>
    </source>
</evidence>
<dbReference type="PANTHER" id="PTHR31094:SF2">
    <property type="entry name" value="RIKEN CDNA 2310061I04 GENE"/>
    <property type="match status" value="1"/>
</dbReference>
<dbReference type="Pfam" id="PF10184">
    <property type="entry name" value="DUF2358"/>
    <property type="match status" value="1"/>
</dbReference>
<evidence type="ECO:0000256" key="1">
    <source>
        <dbReference type="SAM" id="MobiDB-lite"/>
    </source>
</evidence>
<reference evidence="2 3" key="1">
    <citation type="journal article" date="2022" name="Gigascience">
        <title>A chromosome-level genome assembly and annotation of the desert horned lizard, Phrynosoma platyrhinos, provides insight into chromosomal rearrangements among reptiles.</title>
        <authorList>
            <person name="Koochekian N."/>
            <person name="Ascanio A."/>
            <person name="Farleigh K."/>
            <person name="Card D.C."/>
            <person name="Schield D.R."/>
            <person name="Castoe T.A."/>
            <person name="Jezkova T."/>
        </authorList>
    </citation>
    <scope>NUCLEOTIDE SEQUENCE [LARGE SCALE GENOMIC DNA]</scope>
    <source>
        <strain evidence="2">NK-2021</strain>
    </source>
</reference>
<organism evidence="2 3">
    <name type="scientific">Phrynosoma platyrhinos</name>
    <name type="common">Desert horned lizard</name>
    <dbReference type="NCBI Taxonomy" id="52577"/>
    <lineage>
        <taxon>Eukaryota</taxon>
        <taxon>Metazoa</taxon>
        <taxon>Chordata</taxon>
        <taxon>Craniata</taxon>
        <taxon>Vertebrata</taxon>
        <taxon>Euteleostomi</taxon>
        <taxon>Lepidosauria</taxon>
        <taxon>Squamata</taxon>
        <taxon>Bifurcata</taxon>
        <taxon>Unidentata</taxon>
        <taxon>Episquamata</taxon>
        <taxon>Toxicofera</taxon>
        <taxon>Iguania</taxon>
        <taxon>Phrynosomatidae</taxon>
        <taxon>Phrynosomatinae</taxon>
        <taxon>Phrynosoma</taxon>
    </lineage>
</organism>
<comment type="caution">
    <text evidence="2">The sequence shown here is derived from an EMBL/GenBank/DDBJ whole genome shotgun (WGS) entry which is preliminary data.</text>
</comment>
<gene>
    <name evidence="2" type="ORF">JD844_013390</name>
</gene>
<proteinExistence type="predicted"/>
<dbReference type="InterPro" id="IPR018790">
    <property type="entry name" value="DUF2358"/>
</dbReference>
<sequence>MPTGSNFAVVSCTEPKTSLGPLTHSLEARGLSCPTTLSPPEGMKDAITLVNGRQEDDIVVQDSEGLDGASLDSLHNLFHGWQYRSPYQAPEVALGPLTPFRATTGAPSPVSSPDRDDPSMEEHLAVMHQKLRNELPGFFLKTHDYEIYSQDVEFINEILHLRTRGRPMYQMALTFCRFVAWNYFADLRMEVLKVTQHPENWSIQARWRITGLPFHVLFLRFYKKDKSELYRTYDAYSTFFLNSEGLIKCHRVSKLMPSQPLMNKLKKLVLASLLGLGLSDQRPSLLLFFSALSGKEQGAPVGYRES</sequence>
<accession>A0ABQ7TLK5</accession>
<feature type="region of interest" description="Disordered" evidence="1">
    <location>
        <begin position="98"/>
        <end position="119"/>
    </location>
</feature>
<dbReference type="Proteomes" id="UP000826234">
    <property type="component" value="Unassembled WGS sequence"/>
</dbReference>
<dbReference type="PANTHER" id="PTHR31094">
    <property type="entry name" value="RIKEN CDNA 2310061I04 GENE"/>
    <property type="match status" value="1"/>
</dbReference>
<dbReference type="EMBL" id="JAIPUX010000439">
    <property type="protein sequence ID" value="KAH0630394.1"/>
    <property type="molecule type" value="Genomic_DNA"/>
</dbReference>
<keyword evidence="3" id="KW-1185">Reference proteome</keyword>
<evidence type="ECO:0000313" key="2">
    <source>
        <dbReference type="EMBL" id="KAH0630394.1"/>
    </source>
</evidence>